<gene>
    <name evidence="2" type="ORF">GCM10017161_01150</name>
</gene>
<sequence length="184" mass="20734">MTVKSVLFAVICASFTSTASADLNPKNWRYATDPHGSKAIYDKPLVNDEFVAISFVRVPRVDKENNSWVELIYDLPNQSLKDAMQIELTYQSDKPLVIKLSQKQYGGEGDGSYAHYQTILPKADNWRTQTVSLESFSRPDWTPAWSKDKGIIKDSVSALYFVPDLKDEQGGDALIKIKHLSLMN</sequence>
<evidence type="ECO:0000256" key="1">
    <source>
        <dbReference type="SAM" id="SignalP"/>
    </source>
</evidence>
<accession>A0A919BBH6</accession>
<comment type="caution">
    <text evidence="2">The sequence shown here is derived from an EMBL/GenBank/DDBJ whole genome shotgun (WGS) entry which is preliminary data.</text>
</comment>
<feature type="chain" id="PRO_5037461399" description="CBM11 domain-containing protein" evidence="1">
    <location>
        <begin position="22"/>
        <end position="184"/>
    </location>
</feature>
<name>A0A919BBH6_9GAMM</name>
<organism evidence="2 3">
    <name type="scientific">Thalassotalea marina</name>
    <dbReference type="NCBI Taxonomy" id="1673741"/>
    <lineage>
        <taxon>Bacteria</taxon>
        <taxon>Pseudomonadati</taxon>
        <taxon>Pseudomonadota</taxon>
        <taxon>Gammaproteobacteria</taxon>
        <taxon>Alteromonadales</taxon>
        <taxon>Colwelliaceae</taxon>
        <taxon>Thalassotalea</taxon>
    </lineage>
</organism>
<dbReference type="AlphaFoldDB" id="A0A919BBH6"/>
<dbReference type="Proteomes" id="UP000623842">
    <property type="component" value="Unassembled WGS sequence"/>
</dbReference>
<dbReference type="EMBL" id="BNCK01000001">
    <property type="protein sequence ID" value="GHF77906.1"/>
    <property type="molecule type" value="Genomic_DNA"/>
</dbReference>
<protein>
    <recommendedName>
        <fullName evidence="4">CBM11 domain-containing protein</fullName>
    </recommendedName>
</protein>
<keyword evidence="1" id="KW-0732">Signal</keyword>
<feature type="signal peptide" evidence="1">
    <location>
        <begin position="1"/>
        <end position="21"/>
    </location>
</feature>
<evidence type="ECO:0008006" key="4">
    <source>
        <dbReference type="Google" id="ProtNLM"/>
    </source>
</evidence>
<dbReference type="RefSeq" id="WP_229854444.1">
    <property type="nucleotide sequence ID" value="NZ_BNCK01000001.1"/>
</dbReference>
<reference evidence="2" key="1">
    <citation type="journal article" date="2014" name="Int. J. Syst. Evol. Microbiol.">
        <title>Complete genome sequence of Corynebacterium casei LMG S-19264T (=DSM 44701T), isolated from a smear-ripened cheese.</title>
        <authorList>
            <consortium name="US DOE Joint Genome Institute (JGI-PGF)"/>
            <person name="Walter F."/>
            <person name="Albersmeier A."/>
            <person name="Kalinowski J."/>
            <person name="Ruckert C."/>
        </authorList>
    </citation>
    <scope>NUCLEOTIDE SEQUENCE</scope>
    <source>
        <strain evidence="2">KCTC 42731</strain>
    </source>
</reference>
<evidence type="ECO:0000313" key="3">
    <source>
        <dbReference type="Proteomes" id="UP000623842"/>
    </source>
</evidence>
<reference evidence="2" key="2">
    <citation type="submission" date="2020-09" db="EMBL/GenBank/DDBJ databases">
        <authorList>
            <person name="Sun Q."/>
            <person name="Kim S."/>
        </authorList>
    </citation>
    <scope>NUCLEOTIDE SEQUENCE</scope>
    <source>
        <strain evidence="2">KCTC 42731</strain>
    </source>
</reference>
<keyword evidence="3" id="KW-1185">Reference proteome</keyword>
<proteinExistence type="predicted"/>
<evidence type="ECO:0000313" key="2">
    <source>
        <dbReference type="EMBL" id="GHF77906.1"/>
    </source>
</evidence>